<dbReference type="PROSITE" id="PS51257">
    <property type="entry name" value="PROKAR_LIPOPROTEIN"/>
    <property type="match status" value="1"/>
</dbReference>
<dbReference type="eggNOG" id="ENOG5034BVJ">
    <property type="taxonomic scope" value="Bacteria"/>
</dbReference>
<organism evidence="3 4">
    <name type="scientific">Brachybacterium phenoliresistens</name>
    <dbReference type="NCBI Taxonomy" id="396014"/>
    <lineage>
        <taxon>Bacteria</taxon>
        <taxon>Bacillati</taxon>
        <taxon>Actinomycetota</taxon>
        <taxon>Actinomycetes</taxon>
        <taxon>Micrococcales</taxon>
        <taxon>Dermabacteraceae</taxon>
        <taxon>Brachybacterium</taxon>
    </lineage>
</organism>
<keyword evidence="4" id="KW-1185">Reference proteome</keyword>
<dbReference type="HOGENOM" id="CLU_1445099_0_0_11"/>
<protein>
    <submittedName>
        <fullName evidence="3">Uncharacterized protein</fullName>
    </submittedName>
</protein>
<evidence type="ECO:0000256" key="1">
    <source>
        <dbReference type="SAM" id="MobiDB-lite"/>
    </source>
</evidence>
<comment type="caution">
    <text evidence="3">The sequence shown here is derived from an EMBL/GenBank/DDBJ whole genome shotgun (WGS) entry which is preliminary data.</text>
</comment>
<keyword evidence="2" id="KW-0732">Signal</keyword>
<feature type="signal peptide" evidence="2">
    <location>
        <begin position="1"/>
        <end position="36"/>
    </location>
</feature>
<dbReference type="STRING" id="396014.BF93_11865"/>
<sequence length="187" mass="19043">MSRTCTPPRLRSRALILAAGLALALAGCGTAQGPQADEPTAQATAEAEAEPTTEPTAGGSEDPAEPSGGPSDAASAEGSEPEAAPSAAPSPADADGRWCPAPDSEPGWGCVEVAYPQVTIEETGDVLEVEHVGEEGECLVLSAVDAPFGSFCPAGTELTLPDYYSGEDHPEQDRVWNGQTAVLLLRA</sequence>
<dbReference type="PATRIC" id="fig|396014.3.peg.879"/>
<proteinExistence type="predicted"/>
<reference evidence="3 4" key="1">
    <citation type="submission" date="2014-02" db="EMBL/GenBank/DDBJ databases">
        <title>Genome sequence of Brachybacterium phenoliresistens strain W13A50.</title>
        <authorList>
            <person name="Wang X."/>
        </authorList>
    </citation>
    <scope>NUCLEOTIDE SEQUENCE [LARGE SCALE GENOMIC DNA]</scope>
    <source>
        <strain evidence="3 4">W13A50</strain>
    </source>
</reference>
<accession>Z9JWX7</accession>
<dbReference type="AlphaFoldDB" id="Z9JWX7"/>
<evidence type="ECO:0000256" key="2">
    <source>
        <dbReference type="SAM" id="SignalP"/>
    </source>
</evidence>
<dbReference type="EMBL" id="JDYK01000003">
    <property type="protein sequence ID" value="EWS82306.1"/>
    <property type="molecule type" value="Genomic_DNA"/>
</dbReference>
<feature type="compositionally biased region" description="Low complexity" evidence="1">
    <location>
        <begin position="65"/>
        <end position="93"/>
    </location>
</feature>
<feature type="region of interest" description="Disordered" evidence="1">
    <location>
        <begin position="29"/>
        <end position="103"/>
    </location>
</feature>
<feature type="chain" id="PRO_5004991204" evidence="2">
    <location>
        <begin position="37"/>
        <end position="187"/>
    </location>
</feature>
<dbReference type="Proteomes" id="UP000023067">
    <property type="component" value="Unassembled WGS sequence"/>
</dbReference>
<gene>
    <name evidence="3" type="ORF">BF93_11865</name>
</gene>
<evidence type="ECO:0000313" key="4">
    <source>
        <dbReference type="Proteomes" id="UP000023067"/>
    </source>
</evidence>
<name>Z9JWX7_9MICO</name>
<dbReference type="RefSeq" id="WP_038370843.1">
    <property type="nucleotide sequence ID" value="NZ_KK069989.1"/>
</dbReference>
<feature type="compositionally biased region" description="Low complexity" evidence="1">
    <location>
        <begin position="34"/>
        <end position="57"/>
    </location>
</feature>
<evidence type="ECO:0000313" key="3">
    <source>
        <dbReference type="EMBL" id="EWS82306.1"/>
    </source>
</evidence>
<dbReference type="OrthoDB" id="4990759at2"/>